<dbReference type="GO" id="GO:0005886">
    <property type="term" value="C:plasma membrane"/>
    <property type="evidence" value="ECO:0007669"/>
    <property type="project" value="InterPro"/>
</dbReference>
<comment type="caution">
    <text evidence="3">The sequence shown here is derived from an EMBL/GenBank/DDBJ whole genome shotgun (WGS) entry which is preliminary data.</text>
</comment>
<feature type="transmembrane region" description="Helical" evidence="2">
    <location>
        <begin position="12"/>
        <end position="40"/>
    </location>
</feature>
<feature type="compositionally biased region" description="Polar residues" evidence="1">
    <location>
        <begin position="280"/>
        <end position="297"/>
    </location>
</feature>
<feature type="region of interest" description="Disordered" evidence="1">
    <location>
        <begin position="206"/>
        <end position="317"/>
    </location>
</feature>
<dbReference type="InterPro" id="IPR009571">
    <property type="entry name" value="SUR7/Rim9-like_fungi"/>
</dbReference>
<proteinExistence type="predicted"/>
<dbReference type="EMBL" id="JAEPRD010000066">
    <property type="protein sequence ID" value="KAG2201971.1"/>
    <property type="molecule type" value="Genomic_DNA"/>
</dbReference>
<feature type="compositionally biased region" description="Polar residues" evidence="1">
    <location>
        <begin position="253"/>
        <end position="273"/>
    </location>
</feature>
<protein>
    <submittedName>
        <fullName evidence="3">Uncharacterized protein</fullName>
    </submittedName>
</protein>
<dbReference type="OrthoDB" id="2327445at2759"/>
<dbReference type="AlphaFoldDB" id="A0A8H7R093"/>
<feature type="transmembrane region" description="Helical" evidence="2">
    <location>
        <begin position="141"/>
        <end position="162"/>
    </location>
</feature>
<evidence type="ECO:0000313" key="4">
    <source>
        <dbReference type="Proteomes" id="UP000603453"/>
    </source>
</evidence>
<accession>A0A8H7R093</accession>
<feature type="transmembrane region" description="Helical" evidence="2">
    <location>
        <begin position="106"/>
        <end position="129"/>
    </location>
</feature>
<evidence type="ECO:0000313" key="3">
    <source>
        <dbReference type="EMBL" id="KAG2201971.1"/>
    </source>
</evidence>
<name>A0A8H7R093_9FUNG</name>
<reference evidence="3" key="1">
    <citation type="submission" date="2020-12" db="EMBL/GenBank/DDBJ databases">
        <title>Metabolic potential, ecology and presence of endohyphal bacteria is reflected in genomic diversity of Mucoromycotina.</title>
        <authorList>
            <person name="Muszewska A."/>
            <person name="Okrasinska A."/>
            <person name="Steczkiewicz K."/>
            <person name="Drgas O."/>
            <person name="Orlowska M."/>
            <person name="Perlinska-Lenart U."/>
            <person name="Aleksandrzak-Piekarczyk T."/>
            <person name="Szatraj K."/>
            <person name="Zielenkiewicz U."/>
            <person name="Pilsyk S."/>
            <person name="Malc E."/>
            <person name="Mieczkowski P."/>
            <person name="Kruszewska J.S."/>
            <person name="Biernat P."/>
            <person name="Pawlowska J."/>
        </authorList>
    </citation>
    <scope>NUCLEOTIDE SEQUENCE</scope>
    <source>
        <strain evidence="3">WA0000017839</strain>
    </source>
</reference>
<organism evidence="3 4">
    <name type="scientific">Mucor saturninus</name>
    <dbReference type="NCBI Taxonomy" id="64648"/>
    <lineage>
        <taxon>Eukaryota</taxon>
        <taxon>Fungi</taxon>
        <taxon>Fungi incertae sedis</taxon>
        <taxon>Mucoromycota</taxon>
        <taxon>Mucoromycotina</taxon>
        <taxon>Mucoromycetes</taxon>
        <taxon>Mucorales</taxon>
        <taxon>Mucorineae</taxon>
        <taxon>Mucoraceae</taxon>
        <taxon>Mucor</taxon>
    </lineage>
</organism>
<keyword evidence="2" id="KW-0472">Membrane</keyword>
<dbReference type="Proteomes" id="UP000603453">
    <property type="component" value="Unassembled WGS sequence"/>
</dbReference>
<gene>
    <name evidence="3" type="ORF">INT47_000510</name>
</gene>
<evidence type="ECO:0000256" key="2">
    <source>
        <dbReference type="SAM" id="Phobius"/>
    </source>
</evidence>
<feature type="transmembrane region" description="Helical" evidence="2">
    <location>
        <begin position="182"/>
        <end position="204"/>
    </location>
</feature>
<evidence type="ECO:0000256" key="1">
    <source>
        <dbReference type="SAM" id="MobiDB-lite"/>
    </source>
</evidence>
<keyword evidence="2" id="KW-0812">Transmembrane</keyword>
<dbReference type="Pfam" id="PF06687">
    <property type="entry name" value="SUR7"/>
    <property type="match status" value="1"/>
</dbReference>
<keyword evidence="4" id="KW-1185">Reference proteome</keyword>
<sequence length="317" mass="34135">MCFPTLTAVGSLFLLFSFIIELFILIGNLPSTFLPGIYFVKAFSRSQNLSYSFGLWNYCQGNGSGVVSSCSSSSAAYNWANTPNISNIAPSAAHSYVATGLFLGMFILYFIGCGFSFVFWCFSLPICCVKRRGLGYSMSTLVLTTFCVMLTAFILSLVVIFLGIKAVTGQDGWGAEVGNSLWLTISALVSLMISFLCYTGGTTCGRPGKKRRNKNAVDPNFKDGGPNSSQPLYMASPVFVPQNGTQPNGGQGMLQQPYSPNTGAVNHQQNYDTQGHVDHTGNTAHTPHQSHDPNSVSVPMHGYQTPTLEPANTAPPH</sequence>
<keyword evidence="2" id="KW-1133">Transmembrane helix</keyword>